<dbReference type="PANTHER" id="PTHR34822">
    <property type="entry name" value="GRPB DOMAIN PROTEIN (AFU_ORTHOLOGUE AFUA_1G01530)"/>
    <property type="match status" value="1"/>
</dbReference>
<accession>A0A7X0IM24</accession>
<dbReference type="EMBL" id="JACHBG010000001">
    <property type="protein sequence ID" value="MBB6483506.1"/>
    <property type="molecule type" value="Genomic_DNA"/>
</dbReference>
<dbReference type="Gene3D" id="3.30.460.10">
    <property type="entry name" value="Beta Polymerase, domain 2"/>
    <property type="match status" value="1"/>
</dbReference>
<reference evidence="1 2" key="1">
    <citation type="submission" date="2020-08" db="EMBL/GenBank/DDBJ databases">
        <title>Genomic Encyclopedia of Type Strains, Phase IV (KMG-V): Genome sequencing to study the core and pangenomes of soil and plant-associated prokaryotes.</title>
        <authorList>
            <person name="Whitman W."/>
        </authorList>
    </citation>
    <scope>NUCLEOTIDE SEQUENCE [LARGE SCALE GENOMIC DNA]</scope>
    <source>
        <strain evidence="1 2">SEMIA 4060</strain>
    </source>
</reference>
<dbReference type="InterPro" id="IPR007344">
    <property type="entry name" value="GrpB/CoaE"/>
</dbReference>
<gene>
    <name evidence="1" type="ORF">GGD46_000749</name>
</gene>
<dbReference type="RefSeq" id="WP_184701918.1">
    <property type="nucleotide sequence ID" value="NZ_JACHBG010000001.1"/>
</dbReference>
<evidence type="ECO:0000313" key="2">
    <source>
        <dbReference type="Proteomes" id="UP000565576"/>
    </source>
</evidence>
<dbReference type="Pfam" id="PF04229">
    <property type="entry name" value="GrpB"/>
    <property type="match status" value="1"/>
</dbReference>
<comment type="caution">
    <text evidence="1">The sequence shown here is derived from an EMBL/GenBank/DDBJ whole genome shotgun (WGS) entry which is preliminary data.</text>
</comment>
<sequence length="176" mass="20089">MRPIMLVDYDPQWPALFEQRSEAIGPLLGHPAEFHHIGSTAVPGLCAKPKLDIDGVLASNNARLDATEYLKEADYRLHGNLHGADRWTFTKDEKPYGTRLYLCLPDNEAHEQRLLFRDYLRAHPEFAAGYAILKRRLAKEAKGNWDHYAGGKSDFVADILCRAKADRRQINEVIQY</sequence>
<dbReference type="GO" id="GO:0016740">
    <property type="term" value="F:transferase activity"/>
    <property type="evidence" value="ECO:0007669"/>
    <property type="project" value="UniProtKB-KW"/>
</dbReference>
<keyword evidence="1" id="KW-0808">Transferase</keyword>
<dbReference type="PANTHER" id="PTHR34822:SF1">
    <property type="entry name" value="GRPB FAMILY PROTEIN"/>
    <property type="match status" value="1"/>
</dbReference>
<organism evidence="1 2">
    <name type="scientific">Rhizobium lusitanum</name>
    <dbReference type="NCBI Taxonomy" id="293958"/>
    <lineage>
        <taxon>Bacteria</taxon>
        <taxon>Pseudomonadati</taxon>
        <taxon>Pseudomonadota</taxon>
        <taxon>Alphaproteobacteria</taxon>
        <taxon>Hyphomicrobiales</taxon>
        <taxon>Rhizobiaceae</taxon>
        <taxon>Rhizobium/Agrobacterium group</taxon>
        <taxon>Rhizobium</taxon>
    </lineage>
</organism>
<proteinExistence type="predicted"/>
<dbReference type="SUPFAM" id="SSF81301">
    <property type="entry name" value="Nucleotidyltransferase"/>
    <property type="match status" value="1"/>
</dbReference>
<dbReference type="InterPro" id="IPR043519">
    <property type="entry name" value="NT_sf"/>
</dbReference>
<dbReference type="AlphaFoldDB" id="A0A7X0IM24"/>
<dbReference type="Proteomes" id="UP000565576">
    <property type="component" value="Unassembled WGS sequence"/>
</dbReference>
<evidence type="ECO:0000313" key="1">
    <source>
        <dbReference type="EMBL" id="MBB6483506.1"/>
    </source>
</evidence>
<protein>
    <submittedName>
        <fullName evidence="1">GrpB-like predicted nucleotidyltransferase (UPF0157 family)</fullName>
    </submittedName>
</protein>
<name>A0A7X0IM24_9HYPH</name>